<dbReference type="EMBL" id="JAAAUY010000032">
    <property type="protein sequence ID" value="KAF9337268.1"/>
    <property type="molecule type" value="Genomic_DNA"/>
</dbReference>
<evidence type="ECO:0000256" key="1">
    <source>
        <dbReference type="SAM" id="MobiDB-lite"/>
    </source>
</evidence>
<comment type="caution">
    <text evidence="2">The sequence shown here is derived from an EMBL/GenBank/DDBJ whole genome shotgun (WGS) entry which is preliminary data.</text>
</comment>
<evidence type="ECO:0000313" key="3">
    <source>
        <dbReference type="Proteomes" id="UP000696485"/>
    </source>
</evidence>
<organism evidence="2 3">
    <name type="scientific">Podila minutissima</name>
    <dbReference type="NCBI Taxonomy" id="64525"/>
    <lineage>
        <taxon>Eukaryota</taxon>
        <taxon>Fungi</taxon>
        <taxon>Fungi incertae sedis</taxon>
        <taxon>Mucoromycota</taxon>
        <taxon>Mortierellomycotina</taxon>
        <taxon>Mortierellomycetes</taxon>
        <taxon>Mortierellales</taxon>
        <taxon>Mortierellaceae</taxon>
        <taxon>Podila</taxon>
    </lineage>
</organism>
<dbReference type="AlphaFoldDB" id="A0A9P5VQR1"/>
<gene>
    <name evidence="2" type="ORF">BG006_005668</name>
</gene>
<feature type="region of interest" description="Disordered" evidence="1">
    <location>
        <begin position="1"/>
        <end position="44"/>
    </location>
</feature>
<accession>A0A9P5VQR1</accession>
<name>A0A9P5VQR1_9FUNG</name>
<protein>
    <submittedName>
        <fullName evidence="2">Uncharacterized protein</fullName>
    </submittedName>
</protein>
<evidence type="ECO:0000313" key="2">
    <source>
        <dbReference type="EMBL" id="KAF9337268.1"/>
    </source>
</evidence>
<feature type="region of interest" description="Disordered" evidence="1">
    <location>
        <begin position="84"/>
        <end position="111"/>
    </location>
</feature>
<sequence>MIFSHPSAYMYMSRPKPSSKPVAATSSRTPAPGVGGSDGATWTPYLANKDKTLSRVSYLKRYAKEDSHPYQNIYLTNPHKSLTASRSSLSLASSETSPTTPSSGPGTLVKE</sequence>
<proteinExistence type="predicted"/>
<keyword evidence="3" id="KW-1185">Reference proteome</keyword>
<dbReference type="Proteomes" id="UP000696485">
    <property type="component" value="Unassembled WGS sequence"/>
</dbReference>
<reference evidence="2" key="1">
    <citation type="journal article" date="2020" name="Fungal Divers.">
        <title>Resolving the Mortierellaceae phylogeny through synthesis of multi-gene phylogenetics and phylogenomics.</title>
        <authorList>
            <person name="Vandepol N."/>
            <person name="Liber J."/>
            <person name="Desiro A."/>
            <person name="Na H."/>
            <person name="Kennedy M."/>
            <person name="Barry K."/>
            <person name="Grigoriev I.V."/>
            <person name="Miller A.N."/>
            <person name="O'Donnell K."/>
            <person name="Stajich J.E."/>
            <person name="Bonito G."/>
        </authorList>
    </citation>
    <scope>NUCLEOTIDE SEQUENCE</scope>
    <source>
        <strain evidence="2">NVP1</strain>
    </source>
</reference>